<dbReference type="CDD" id="cd08471">
    <property type="entry name" value="PBP2_CrgA_like_2"/>
    <property type="match status" value="1"/>
</dbReference>
<dbReference type="Gene3D" id="3.40.190.290">
    <property type="match status" value="1"/>
</dbReference>
<dbReference type="Proteomes" id="UP000214566">
    <property type="component" value="Unassembled WGS sequence"/>
</dbReference>
<keyword evidence="7" id="KW-1185">Reference proteome</keyword>
<dbReference type="InterPro" id="IPR005119">
    <property type="entry name" value="LysR_subst-bd"/>
</dbReference>
<dbReference type="GO" id="GO:0043565">
    <property type="term" value="F:sequence-specific DNA binding"/>
    <property type="evidence" value="ECO:0007669"/>
    <property type="project" value="TreeGrafter"/>
</dbReference>
<keyword evidence="2" id="KW-0805">Transcription regulation</keyword>
<protein>
    <submittedName>
        <fullName evidence="6">LysR family transcriptional regulator</fullName>
    </submittedName>
</protein>
<evidence type="ECO:0000256" key="4">
    <source>
        <dbReference type="ARBA" id="ARBA00023163"/>
    </source>
</evidence>
<dbReference type="InterPro" id="IPR000847">
    <property type="entry name" value="LysR_HTH_N"/>
</dbReference>
<sequence>MDKLDELALLIAILDEGTLIAAAHKTGRSPASVTHILNEMETRIGVRLIERTTRKLAPTEAGRRLADSGRRILSDYDESLHEAMGQAVSPTGLLRVSAPLMFGRRHLAPIATRYLDMYPQVSIELLLSNEMVDLIDHKIDVALRIGALNDSRLTVRQIGEVRRIIVASPDYLSKHGLPTNPDSLAQHTLVMMSIRGEVQPWNLTAQAHSRFVVNQAETMIDAAISGIGLARPLSYQVIDEIKSGKLVRVLSQFEPAPIPVSLVFTSRKHIPMRTRAFLDIAVGALKQVEGIQYS</sequence>
<dbReference type="Pfam" id="PF00126">
    <property type="entry name" value="HTH_1"/>
    <property type="match status" value="1"/>
</dbReference>
<dbReference type="AlphaFoldDB" id="A0A238D1A7"/>
<reference evidence="6 7" key="1">
    <citation type="submission" date="2016-06" db="EMBL/GenBank/DDBJ databases">
        <authorList>
            <person name="Kjaerup R.B."/>
            <person name="Dalgaard T.S."/>
            <person name="Juul-Madsen H.R."/>
        </authorList>
    </citation>
    <scope>NUCLEOTIDE SEQUENCE [LARGE SCALE GENOMIC DNA]</scope>
    <source>
        <strain evidence="6 7">DSM 16361</strain>
    </source>
</reference>
<comment type="similarity">
    <text evidence="1">Belongs to the LysR transcriptional regulatory family.</text>
</comment>
<feature type="domain" description="HTH lysR-type" evidence="5">
    <location>
        <begin position="1"/>
        <end position="59"/>
    </location>
</feature>
<evidence type="ECO:0000313" key="6">
    <source>
        <dbReference type="EMBL" id="SBP87032.1"/>
    </source>
</evidence>
<evidence type="ECO:0000256" key="3">
    <source>
        <dbReference type="ARBA" id="ARBA00023125"/>
    </source>
</evidence>
<dbReference type="PROSITE" id="PS50931">
    <property type="entry name" value="HTH_LYSR"/>
    <property type="match status" value="1"/>
</dbReference>
<proteinExistence type="inferred from homology"/>
<dbReference type="Gene3D" id="1.10.10.10">
    <property type="entry name" value="Winged helix-like DNA-binding domain superfamily/Winged helix DNA-binding domain"/>
    <property type="match status" value="1"/>
</dbReference>
<dbReference type="PANTHER" id="PTHR30537">
    <property type="entry name" value="HTH-TYPE TRANSCRIPTIONAL REGULATOR"/>
    <property type="match status" value="1"/>
</dbReference>
<evidence type="ECO:0000256" key="1">
    <source>
        <dbReference type="ARBA" id="ARBA00009437"/>
    </source>
</evidence>
<dbReference type="GO" id="GO:0006351">
    <property type="term" value="P:DNA-templated transcription"/>
    <property type="evidence" value="ECO:0007669"/>
    <property type="project" value="TreeGrafter"/>
</dbReference>
<evidence type="ECO:0000256" key="2">
    <source>
        <dbReference type="ARBA" id="ARBA00023015"/>
    </source>
</evidence>
<dbReference type="InterPro" id="IPR058163">
    <property type="entry name" value="LysR-type_TF_proteobact-type"/>
</dbReference>
<dbReference type="InterPro" id="IPR036388">
    <property type="entry name" value="WH-like_DNA-bd_sf"/>
</dbReference>
<name>A0A238D1A7_THIDL</name>
<dbReference type="Pfam" id="PF03466">
    <property type="entry name" value="LysR_substrate"/>
    <property type="match status" value="1"/>
</dbReference>
<organism evidence="6 7">
    <name type="scientific">Thiomonas delicata</name>
    <name type="common">Thiomonas cuprina</name>
    <dbReference type="NCBI Taxonomy" id="364030"/>
    <lineage>
        <taxon>Bacteria</taxon>
        <taxon>Pseudomonadati</taxon>
        <taxon>Pseudomonadota</taxon>
        <taxon>Betaproteobacteria</taxon>
        <taxon>Burkholderiales</taxon>
        <taxon>Thiomonas</taxon>
    </lineage>
</organism>
<dbReference type="SUPFAM" id="SSF46785">
    <property type="entry name" value="Winged helix' DNA-binding domain"/>
    <property type="match status" value="1"/>
</dbReference>
<evidence type="ECO:0000313" key="7">
    <source>
        <dbReference type="Proteomes" id="UP000214566"/>
    </source>
</evidence>
<dbReference type="SUPFAM" id="SSF53850">
    <property type="entry name" value="Periplasmic binding protein-like II"/>
    <property type="match status" value="1"/>
</dbReference>
<accession>A0A238D1A7</accession>
<dbReference type="EMBL" id="FLMQ01000045">
    <property type="protein sequence ID" value="SBP87032.1"/>
    <property type="molecule type" value="Genomic_DNA"/>
</dbReference>
<evidence type="ECO:0000259" key="5">
    <source>
        <dbReference type="PROSITE" id="PS50931"/>
    </source>
</evidence>
<dbReference type="InterPro" id="IPR036390">
    <property type="entry name" value="WH_DNA-bd_sf"/>
</dbReference>
<dbReference type="PANTHER" id="PTHR30537:SF5">
    <property type="entry name" value="HTH-TYPE TRANSCRIPTIONAL ACTIVATOR TTDR-RELATED"/>
    <property type="match status" value="1"/>
</dbReference>
<gene>
    <name evidence="6" type="ORF">THIARS_50280</name>
</gene>
<keyword evidence="4" id="KW-0804">Transcription</keyword>
<keyword evidence="3" id="KW-0238">DNA-binding</keyword>
<dbReference type="GO" id="GO:0003700">
    <property type="term" value="F:DNA-binding transcription factor activity"/>
    <property type="evidence" value="ECO:0007669"/>
    <property type="project" value="InterPro"/>
</dbReference>
<dbReference type="OrthoDB" id="9786526at2"/>
<dbReference type="RefSeq" id="WP_094159427.1">
    <property type="nucleotide sequence ID" value="NZ_LT592170.1"/>
</dbReference>